<gene>
    <name evidence="1" type="ORF">PC9H_008297</name>
</gene>
<evidence type="ECO:0000313" key="2">
    <source>
        <dbReference type="Proteomes" id="UP000623687"/>
    </source>
</evidence>
<reference evidence="1" key="1">
    <citation type="submission" date="2019-07" db="EMBL/GenBank/DDBJ databases">
        <authorList>
            <person name="Palmer J.M."/>
        </authorList>
    </citation>
    <scope>NUCLEOTIDE SEQUENCE</scope>
    <source>
        <strain evidence="1">PC9</strain>
    </source>
</reference>
<name>A0A8H6ZVH1_PLEOS</name>
<sequence>MWPPVPLPFRLTPPRCLLPAEAHPAVACTAGPMSVARFPIVAPSRRRRGVPQGLRATFSRTDLLHSSVPIPINPGLFGGLTSIPPPLHLRSLQSLQSRDPIKPYYLLFCCWQLVGGWEGGSWLTLSDGLTVGGWLVDSRLVGVDPRRTDPGDFSALRSTLYALRRLPVGWPHPALLLSCSPALRECECLWDCGSVCGTVLVLVLVLEYLWVRAGAGARPPRDGESASHRVGHCSYAYANANTNANVR</sequence>
<organism evidence="1 2">
    <name type="scientific">Pleurotus ostreatus</name>
    <name type="common">Oyster mushroom</name>
    <name type="synonym">White-rot fungus</name>
    <dbReference type="NCBI Taxonomy" id="5322"/>
    <lineage>
        <taxon>Eukaryota</taxon>
        <taxon>Fungi</taxon>
        <taxon>Dikarya</taxon>
        <taxon>Basidiomycota</taxon>
        <taxon>Agaricomycotina</taxon>
        <taxon>Agaricomycetes</taxon>
        <taxon>Agaricomycetidae</taxon>
        <taxon>Agaricales</taxon>
        <taxon>Pleurotineae</taxon>
        <taxon>Pleurotaceae</taxon>
        <taxon>Pleurotus</taxon>
    </lineage>
</organism>
<dbReference type="EMBL" id="JACETU010000006">
    <property type="protein sequence ID" value="KAF7425935.1"/>
    <property type="molecule type" value="Genomic_DNA"/>
</dbReference>
<dbReference type="RefSeq" id="XP_036629239.1">
    <property type="nucleotide sequence ID" value="XM_036777811.1"/>
</dbReference>
<dbReference type="Proteomes" id="UP000623687">
    <property type="component" value="Unassembled WGS sequence"/>
</dbReference>
<evidence type="ECO:0000313" key="1">
    <source>
        <dbReference type="EMBL" id="KAF7425935.1"/>
    </source>
</evidence>
<keyword evidence="2" id="KW-1185">Reference proteome</keyword>
<comment type="caution">
    <text evidence="1">The sequence shown here is derived from an EMBL/GenBank/DDBJ whole genome shotgun (WGS) entry which is preliminary data.</text>
</comment>
<proteinExistence type="predicted"/>
<accession>A0A8H6ZVH1</accession>
<protein>
    <submittedName>
        <fullName evidence="1">Uncharacterized protein</fullName>
    </submittedName>
</protein>
<dbReference type="VEuPathDB" id="FungiDB:PC9H_008297"/>
<dbReference type="AlphaFoldDB" id="A0A8H6ZVH1"/>
<dbReference type="GeneID" id="59378115"/>